<gene>
    <name evidence="3" type="ORF">H9871_07990</name>
</gene>
<evidence type="ECO:0000313" key="3">
    <source>
        <dbReference type="EMBL" id="HIX00072.1"/>
    </source>
</evidence>
<protein>
    <submittedName>
        <fullName evidence="3">Tripartite tricarboxylate transporter substrate binding protein</fullName>
    </submittedName>
</protein>
<feature type="chain" id="PRO_5039548356" evidence="2">
    <location>
        <begin position="20"/>
        <end position="320"/>
    </location>
</feature>
<dbReference type="InterPro" id="IPR005064">
    <property type="entry name" value="BUG"/>
</dbReference>
<name>A0A9D2A8L2_9MICC</name>
<dbReference type="Gene3D" id="3.40.190.150">
    <property type="entry name" value="Bordetella uptake gene, domain 1"/>
    <property type="match status" value="1"/>
</dbReference>
<evidence type="ECO:0000313" key="4">
    <source>
        <dbReference type="Proteomes" id="UP000824151"/>
    </source>
</evidence>
<dbReference type="PANTHER" id="PTHR42928:SF3">
    <property type="entry name" value="UPF0065 PROTEIN YFLP"/>
    <property type="match status" value="1"/>
</dbReference>
<dbReference type="PIRSF" id="PIRSF017082">
    <property type="entry name" value="YflP"/>
    <property type="match status" value="1"/>
</dbReference>
<dbReference type="Proteomes" id="UP000824151">
    <property type="component" value="Unassembled WGS sequence"/>
</dbReference>
<organism evidence="3 4">
    <name type="scientific">Candidatus Nesterenkonia stercoripullorum</name>
    <dbReference type="NCBI Taxonomy" id="2838701"/>
    <lineage>
        <taxon>Bacteria</taxon>
        <taxon>Bacillati</taxon>
        <taxon>Actinomycetota</taxon>
        <taxon>Actinomycetes</taxon>
        <taxon>Micrococcales</taxon>
        <taxon>Micrococcaceae</taxon>
        <taxon>Nesterenkonia</taxon>
    </lineage>
</organism>
<dbReference type="InterPro" id="IPR042100">
    <property type="entry name" value="Bug_dom1"/>
</dbReference>
<comment type="caution">
    <text evidence="3">The sequence shown here is derived from an EMBL/GenBank/DDBJ whole genome shotgun (WGS) entry which is preliminary data.</text>
</comment>
<comment type="similarity">
    <text evidence="1">Belongs to the UPF0065 (bug) family.</text>
</comment>
<keyword evidence="2" id="KW-0732">Signal</keyword>
<dbReference type="SUPFAM" id="SSF53850">
    <property type="entry name" value="Periplasmic binding protein-like II"/>
    <property type="match status" value="1"/>
</dbReference>
<dbReference type="Gene3D" id="3.40.190.10">
    <property type="entry name" value="Periplasmic binding protein-like II"/>
    <property type="match status" value="1"/>
</dbReference>
<evidence type="ECO:0000256" key="1">
    <source>
        <dbReference type="ARBA" id="ARBA00006987"/>
    </source>
</evidence>
<evidence type="ECO:0000256" key="2">
    <source>
        <dbReference type="SAM" id="SignalP"/>
    </source>
</evidence>
<proteinExistence type="inferred from homology"/>
<dbReference type="Pfam" id="PF03401">
    <property type="entry name" value="TctC"/>
    <property type="match status" value="1"/>
</dbReference>
<dbReference type="EMBL" id="DXGD01000297">
    <property type="protein sequence ID" value="HIX00072.1"/>
    <property type="molecule type" value="Genomic_DNA"/>
</dbReference>
<reference evidence="3" key="1">
    <citation type="journal article" date="2021" name="PeerJ">
        <title>Extensive microbial diversity within the chicken gut microbiome revealed by metagenomics and culture.</title>
        <authorList>
            <person name="Gilroy R."/>
            <person name="Ravi A."/>
            <person name="Getino M."/>
            <person name="Pursley I."/>
            <person name="Horton D.L."/>
            <person name="Alikhan N.F."/>
            <person name="Baker D."/>
            <person name="Gharbi K."/>
            <person name="Hall N."/>
            <person name="Watson M."/>
            <person name="Adriaenssens E.M."/>
            <person name="Foster-Nyarko E."/>
            <person name="Jarju S."/>
            <person name="Secka A."/>
            <person name="Antonio M."/>
            <person name="Oren A."/>
            <person name="Chaudhuri R.R."/>
            <person name="La Ragione R."/>
            <person name="Hildebrand F."/>
            <person name="Pallen M.J."/>
        </authorList>
    </citation>
    <scope>NUCLEOTIDE SEQUENCE</scope>
    <source>
        <strain evidence="3">ChiHejej3B27-3195</strain>
    </source>
</reference>
<dbReference type="AlphaFoldDB" id="A0A9D2A8L2"/>
<dbReference type="CDD" id="cd07012">
    <property type="entry name" value="PBP2_Bug_TTT"/>
    <property type="match status" value="1"/>
</dbReference>
<sequence length="320" mass="33705">MRGIGAVVAAAAIGTASFASINAASSGEDLRSQLTFIAPAAAGGGWDAVAREMQQAQRANGIVNNTQVVNMPGAGGTIALGNLSVLEGDPSNILVGGTGLLAATIQYDSATTLDDVNPLALAVDEYDVIVVPEDSPYESLDDLVAAWKENPGAVPWTGGGSFDQLVITELALEAGIDPVDMTYISSDGGGEATQALLNGTAKASASGYPDSVDQIESGRLRPLALVAPEPVEEIDIPTARELGYDVTLSNWRILLGPPGVTEEQVDEQREIVMETLDTPEWAAAEERYSWTEHVLTGQELEDFLEEENTRIAELYEEMGQ</sequence>
<dbReference type="PANTHER" id="PTHR42928">
    <property type="entry name" value="TRICARBOXYLATE-BINDING PROTEIN"/>
    <property type="match status" value="1"/>
</dbReference>
<accession>A0A9D2A8L2</accession>
<reference evidence="3" key="2">
    <citation type="submission" date="2021-04" db="EMBL/GenBank/DDBJ databases">
        <authorList>
            <person name="Gilroy R."/>
        </authorList>
    </citation>
    <scope>NUCLEOTIDE SEQUENCE</scope>
    <source>
        <strain evidence="3">ChiHejej3B27-3195</strain>
    </source>
</reference>
<feature type="signal peptide" evidence="2">
    <location>
        <begin position="1"/>
        <end position="19"/>
    </location>
</feature>